<dbReference type="InterPro" id="IPR027417">
    <property type="entry name" value="P-loop_NTPase"/>
</dbReference>
<dbReference type="GO" id="GO:0016020">
    <property type="term" value="C:membrane"/>
    <property type="evidence" value="ECO:0007669"/>
    <property type="project" value="InterPro"/>
</dbReference>
<dbReference type="EMBL" id="CACVKT020005888">
    <property type="protein sequence ID" value="CAC5398331.1"/>
    <property type="molecule type" value="Genomic_DNA"/>
</dbReference>
<dbReference type="Gene3D" id="3.40.50.300">
    <property type="entry name" value="P-loop containing nucleotide triphosphate hydrolases"/>
    <property type="match status" value="1"/>
</dbReference>
<dbReference type="SUPFAM" id="SSF52540">
    <property type="entry name" value="P-loop containing nucleoside triphosphate hydrolases"/>
    <property type="match status" value="1"/>
</dbReference>
<proteinExistence type="predicted"/>
<reference evidence="1 2" key="1">
    <citation type="submission" date="2020-06" db="EMBL/GenBank/DDBJ databases">
        <authorList>
            <person name="Li R."/>
            <person name="Bekaert M."/>
        </authorList>
    </citation>
    <scope>NUCLEOTIDE SEQUENCE [LARGE SCALE GENOMIC DNA]</scope>
    <source>
        <strain evidence="2">wild</strain>
    </source>
</reference>
<gene>
    <name evidence="1" type="ORF">MCOR_32710</name>
</gene>
<evidence type="ECO:0000313" key="1">
    <source>
        <dbReference type="EMBL" id="CAC5398331.1"/>
    </source>
</evidence>
<dbReference type="GO" id="GO:0009214">
    <property type="term" value="P:cyclic nucleotide catabolic process"/>
    <property type="evidence" value="ECO:0007669"/>
    <property type="project" value="InterPro"/>
</dbReference>
<evidence type="ECO:0000313" key="2">
    <source>
        <dbReference type="Proteomes" id="UP000507470"/>
    </source>
</evidence>
<dbReference type="PANTHER" id="PTHR10156">
    <property type="entry name" value="2',3'-CYCLIC-NUCLEOTIDE 3'-PHOSPHODIESTERASE"/>
    <property type="match status" value="1"/>
</dbReference>
<dbReference type="GO" id="GO:0005737">
    <property type="term" value="C:cytoplasm"/>
    <property type="evidence" value="ECO:0007669"/>
    <property type="project" value="TreeGrafter"/>
</dbReference>
<dbReference type="EC" id="3.1.4.37" evidence="1"/>
<accession>A0A6J8CRC2</accession>
<dbReference type="GO" id="GO:0004113">
    <property type="term" value="F:2',3'-cyclic-nucleotide 3'-phosphodiesterase activity"/>
    <property type="evidence" value="ECO:0007669"/>
    <property type="project" value="UniProtKB-EC"/>
</dbReference>
<dbReference type="Proteomes" id="UP000507470">
    <property type="component" value="Unassembled WGS sequence"/>
</dbReference>
<dbReference type="OrthoDB" id="3231855at2759"/>
<organism evidence="1 2">
    <name type="scientific">Mytilus coruscus</name>
    <name type="common">Sea mussel</name>
    <dbReference type="NCBI Taxonomy" id="42192"/>
    <lineage>
        <taxon>Eukaryota</taxon>
        <taxon>Metazoa</taxon>
        <taxon>Spiralia</taxon>
        <taxon>Lophotrochozoa</taxon>
        <taxon>Mollusca</taxon>
        <taxon>Bivalvia</taxon>
        <taxon>Autobranchia</taxon>
        <taxon>Pteriomorphia</taxon>
        <taxon>Mytilida</taxon>
        <taxon>Mytiloidea</taxon>
        <taxon>Mytilidae</taxon>
        <taxon>Mytilinae</taxon>
        <taxon>Mytilus</taxon>
    </lineage>
</organism>
<keyword evidence="2" id="KW-1185">Reference proteome</keyword>
<dbReference type="InterPro" id="IPR008431">
    <property type="entry name" value="CNPase"/>
</dbReference>
<sequence length="170" mass="19932">MIVLFHELYILVQTAIQWLRPPKHHLKQIKYGNVKYVKFDDELDGRKEVVEEMEIQAVCVELEGRRQDFSVDRNDKTVNFPFLCDEPTISHVKRSKTMFIMRGVSGSGKSTLVRLIGNIYRDSRICSADQYFMKNGKYQFDKSNLSIAHEKCGEKSKESMFKWGTSYSYR</sequence>
<dbReference type="AlphaFoldDB" id="A0A6J8CRC2"/>
<name>A0A6J8CRC2_MYTCO</name>
<dbReference type="PANTHER" id="PTHR10156:SF0">
    <property type="entry name" value="2',3'-CYCLIC-NUCLEOTIDE 3'-PHOSPHODIESTERASE"/>
    <property type="match status" value="1"/>
</dbReference>
<keyword evidence="1" id="KW-0378">Hydrolase</keyword>
<protein>
    <submittedName>
        <fullName evidence="1">CNP</fullName>
        <ecNumber evidence="1">3.1.4.37</ecNumber>
    </submittedName>
</protein>